<dbReference type="AlphaFoldDB" id="A0A921PXU4"/>
<proteinExistence type="predicted"/>
<gene>
    <name evidence="1" type="ORF">BDA96_10G013800</name>
</gene>
<accession>A0A921PXU4</accession>
<sequence>MMALQFTSTVQNMLYRVVPKYHATGHSSPSLSSTSTCNLQSEDVGYSMQLQLCHR</sequence>
<dbReference type="Proteomes" id="UP000807115">
    <property type="component" value="Chromosome 10"/>
</dbReference>
<name>A0A921PXU4_SORBI</name>
<evidence type="ECO:0000313" key="1">
    <source>
        <dbReference type="EMBL" id="KAG0512444.1"/>
    </source>
</evidence>
<evidence type="ECO:0000313" key="2">
    <source>
        <dbReference type="Proteomes" id="UP000807115"/>
    </source>
</evidence>
<reference evidence="1" key="1">
    <citation type="journal article" date="2019" name="BMC Genomics">
        <title>A new reference genome for Sorghum bicolor reveals high levels of sequence similarity between sweet and grain genotypes: implications for the genetics of sugar metabolism.</title>
        <authorList>
            <person name="Cooper E.A."/>
            <person name="Brenton Z.W."/>
            <person name="Flinn B.S."/>
            <person name="Jenkins J."/>
            <person name="Shu S."/>
            <person name="Flowers D."/>
            <person name="Luo F."/>
            <person name="Wang Y."/>
            <person name="Xia P."/>
            <person name="Barry K."/>
            <person name="Daum C."/>
            <person name="Lipzen A."/>
            <person name="Yoshinaga Y."/>
            <person name="Schmutz J."/>
            <person name="Saski C."/>
            <person name="Vermerris W."/>
            <person name="Kresovich S."/>
        </authorList>
    </citation>
    <scope>NUCLEOTIDE SEQUENCE</scope>
</reference>
<reference evidence="1" key="2">
    <citation type="submission" date="2020-10" db="EMBL/GenBank/DDBJ databases">
        <authorList>
            <person name="Cooper E.A."/>
            <person name="Brenton Z.W."/>
            <person name="Flinn B.S."/>
            <person name="Jenkins J."/>
            <person name="Shu S."/>
            <person name="Flowers D."/>
            <person name="Luo F."/>
            <person name="Wang Y."/>
            <person name="Xia P."/>
            <person name="Barry K."/>
            <person name="Daum C."/>
            <person name="Lipzen A."/>
            <person name="Yoshinaga Y."/>
            <person name="Schmutz J."/>
            <person name="Saski C."/>
            <person name="Vermerris W."/>
            <person name="Kresovich S."/>
        </authorList>
    </citation>
    <scope>NUCLEOTIDE SEQUENCE</scope>
</reference>
<protein>
    <submittedName>
        <fullName evidence="1">Uncharacterized protein</fullName>
    </submittedName>
</protein>
<dbReference type="EMBL" id="CM027689">
    <property type="protein sequence ID" value="KAG0512444.1"/>
    <property type="molecule type" value="Genomic_DNA"/>
</dbReference>
<organism evidence="1 2">
    <name type="scientific">Sorghum bicolor</name>
    <name type="common">Sorghum</name>
    <name type="synonym">Sorghum vulgare</name>
    <dbReference type="NCBI Taxonomy" id="4558"/>
    <lineage>
        <taxon>Eukaryota</taxon>
        <taxon>Viridiplantae</taxon>
        <taxon>Streptophyta</taxon>
        <taxon>Embryophyta</taxon>
        <taxon>Tracheophyta</taxon>
        <taxon>Spermatophyta</taxon>
        <taxon>Magnoliopsida</taxon>
        <taxon>Liliopsida</taxon>
        <taxon>Poales</taxon>
        <taxon>Poaceae</taxon>
        <taxon>PACMAD clade</taxon>
        <taxon>Panicoideae</taxon>
        <taxon>Andropogonodae</taxon>
        <taxon>Andropogoneae</taxon>
        <taxon>Sorghinae</taxon>
        <taxon>Sorghum</taxon>
    </lineage>
</organism>
<comment type="caution">
    <text evidence="1">The sequence shown here is derived from an EMBL/GenBank/DDBJ whole genome shotgun (WGS) entry which is preliminary data.</text>
</comment>